<feature type="transmembrane region" description="Helical" evidence="6">
    <location>
        <begin position="353"/>
        <end position="376"/>
    </location>
</feature>
<evidence type="ECO:0000256" key="2">
    <source>
        <dbReference type="ARBA" id="ARBA00022475"/>
    </source>
</evidence>
<keyword evidence="6" id="KW-0050">Antiport</keyword>
<protein>
    <recommendedName>
        <fullName evidence="6">Na(+)/H(+) antiporter NhaA</fullName>
    </recommendedName>
    <alternativeName>
        <fullName evidence="6">Sodium/proton antiporter NhaA</fullName>
    </alternativeName>
</protein>
<feature type="transmembrane region" description="Helical" evidence="6">
    <location>
        <begin position="117"/>
        <end position="137"/>
    </location>
</feature>
<dbReference type="GO" id="GO:0006885">
    <property type="term" value="P:regulation of pH"/>
    <property type="evidence" value="ECO:0007669"/>
    <property type="project" value="UniProtKB-UniRule"/>
</dbReference>
<feature type="transmembrane region" description="Helical" evidence="6">
    <location>
        <begin position="203"/>
        <end position="222"/>
    </location>
</feature>
<keyword evidence="5 6" id="KW-0472">Membrane</keyword>
<dbReference type="Pfam" id="PF06965">
    <property type="entry name" value="Na_H_antiport_1"/>
    <property type="match status" value="1"/>
</dbReference>
<dbReference type="EMBL" id="CP015402">
    <property type="protein sequence ID" value="ANU62456.1"/>
    <property type="molecule type" value="Genomic_DNA"/>
</dbReference>
<keyword evidence="8" id="KW-1185">Reference proteome</keyword>
<proteinExistence type="inferred from homology"/>
<dbReference type="AlphaFoldDB" id="A0A1B1S6N1"/>
<evidence type="ECO:0000313" key="8">
    <source>
        <dbReference type="Proteomes" id="UP000186351"/>
    </source>
</evidence>
<comment type="subcellular location">
    <subcellularLocation>
        <location evidence="1">Cell inner membrane</location>
        <topology evidence="1">Multi-pass membrane protein</topology>
    </subcellularLocation>
    <subcellularLocation>
        <location evidence="6">Cell membrane</location>
        <topology evidence="6">Multi-pass membrane protein</topology>
    </subcellularLocation>
</comment>
<evidence type="ECO:0000256" key="6">
    <source>
        <dbReference type="HAMAP-Rule" id="MF_01844"/>
    </source>
</evidence>
<dbReference type="GO" id="GO:0015385">
    <property type="term" value="F:sodium:proton antiporter activity"/>
    <property type="evidence" value="ECO:0007669"/>
    <property type="project" value="UniProtKB-UniRule"/>
</dbReference>
<gene>
    <name evidence="6" type="primary">nhaA</name>
    <name evidence="7" type="ORF">A4V02_00980</name>
</gene>
<organism evidence="7 8">
    <name type="scientific">Muribaculum intestinale</name>
    <dbReference type="NCBI Taxonomy" id="1796646"/>
    <lineage>
        <taxon>Bacteria</taxon>
        <taxon>Pseudomonadati</taxon>
        <taxon>Bacteroidota</taxon>
        <taxon>Bacteroidia</taxon>
        <taxon>Bacteroidales</taxon>
        <taxon>Muribaculaceae</taxon>
        <taxon>Muribaculum</taxon>
    </lineage>
</organism>
<dbReference type="RefSeq" id="WP_068959855.1">
    <property type="nucleotide sequence ID" value="NZ_CAJTAP010000008.1"/>
</dbReference>
<feature type="transmembrane region" description="Helical" evidence="6">
    <location>
        <begin position="32"/>
        <end position="56"/>
    </location>
</feature>
<dbReference type="OrthoDB" id="9808135at2"/>
<feature type="transmembrane region" description="Helical" evidence="6">
    <location>
        <begin position="435"/>
        <end position="456"/>
    </location>
</feature>
<dbReference type="NCBIfam" id="TIGR00773">
    <property type="entry name" value="NhaA"/>
    <property type="match status" value="1"/>
</dbReference>
<accession>A0A1B1S6N1</accession>
<sequence>MSSQHIDSTPKEFPAKVYYSAKRALTSHASGGNALIAATVLALIVANIPGINTLYADFWDQEIRLQVGTFNIFSHGGHPMSMLQFINDALMAIFFFTIGLEIKREVLVGELSSFKQALLPIVAAIGGMVVPVGLFWLMASGTDYTDGAAIPMATDIAFSLGILAMLGSRVPISLKIFLTTLAVVDDIGGIIVIAAFYSTHIEPWFIVGGICMLGLLFLGSVLSIQSKIFYIIVGIIVWYLFLNSGIHPTIAGVLVAFCVPSRPVFAPEKYIKQIRKAIAHFNADDDESLSRRSILDKDQMDWLKEIESASDKVISPLQDLEDSLHPVVSYLIVPLFAFANAGICFWGMSAGAFFSGISLAIIIGLVVGKFLGIFAFSWVTVKTGLAPMPARSDWKMIASIAMLAGIGFTVSLFIANLSFGGGSETGNTLLNNAKLGIVIGSLIAGAGGFLLLHHFLPTTAQDTGE</sequence>
<feature type="transmembrane region" description="Helical" evidence="6">
    <location>
        <begin position="229"/>
        <end position="257"/>
    </location>
</feature>
<comment type="function">
    <text evidence="6">Na(+)/H(+) antiporter that extrudes sodium in exchange for external protons.</text>
</comment>
<reference evidence="8" key="1">
    <citation type="submission" date="2016-04" db="EMBL/GenBank/DDBJ databases">
        <title>Complete Genome Sequences of Twelve Strains of a Stable Defined Moderately Diverse Mouse Microbiota 2 (sDMDMm2).</title>
        <authorList>
            <person name="Uchimura Y."/>
            <person name="Wyss M."/>
            <person name="Brugiroux S."/>
            <person name="Limenitakis J.P."/>
            <person name="Stecher B."/>
            <person name="McCoy K.D."/>
            <person name="Macpherson A.J."/>
        </authorList>
    </citation>
    <scope>NUCLEOTIDE SEQUENCE [LARGE SCALE GENOMIC DNA]</scope>
    <source>
        <strain evidence="8">YL27</strain>
    </source>
</reference>
<dbReference type="HAMAP" id="MF_01844">
    <property type="entry name" value="NhaA"/>
    <property type="match status" value="1"/>
</dbReference>
<evidence type="ECO:0000256" key="3">
    <source>
        <dbReference type="ARBA" id="ARBA00022692"/>
    </source>
</evidence>
<dbReference type="InterPro" id="IPR023171">
    <property type="entry name" value="Na/H_antiporter_dom_sf"/>
</dbReference>
<comment type="similarity">
    <text evidence="6">Belongs to the NhaA Na(+)/H(+) (TC 2.A.33) antiporter family.</text>
</comment>
<dbReference type="PANTHER" id="PTHR30341">
    <property type="entry name" value="SODIUM ION/PROTON ANTIPORTER NHAA-RELATED"/>
    <property type="match status" value="1"/>
</dbReference>
<name>A0A1B1S6N1_9BACT</name>
<evidence type="ECO:0000256" key="1">
    <source>
        <dbReference type="ARBA" id="ARBA00004429"/>
    </source>
</evidence>
<evidence type="ECO:0000313" key="7">
    <source>
        <dbReference type="EMBL" id="ANU62456.1"/>
    </source>
</evidence>
<evidence type="ECO:0000256" key="4">
    <source>
        <dbReference type="ARBA" id="ARBA00022989"/>
    </source>
</evidence>
<keyword evidence="3 6" id="KW-0812">Transmembrane</keyword>
<dbReference type="Proteomes" id="UP000186351">
    <property type="component" value="Chromosome"/>
</dbReference>
<evidence type="ECO:0000256" key="5">
    <source>
        <dbReference type="ARBA" id="ARBA00023136"/>
    </source>
</evidence>
<accession>A0A1Z2XF52</accession>
<feature type="transmembrane region" description="Helical" evidence="6">
    <location>
        <begin position="149"/>
        <end position="167"/>
    </location>
</feature>
<keyword evidence="2 6" id="KW-1003">Cell membrane</keyword>
<keyword evidence="4 6" id="KW-1133">Transmembrane helix</keyword>
<feature type="transmembrane region" description="Helical" evidence="6">
    <location>
        <begin position="76"/>
        <end position="96"/>
    </location>
</feature>
<dbReference type="GO" id="GO:0005886">
    <property type="term" value="C:plasma membrane"/>
    <property type="evidence" value="ECO:0007669"/>
    <property type="project" value="UniProtKB-SubCell"/>
</dbReference>
<dbReference type="GeneID" id="65535410"/>
<dbReference type="KEGG" id="pary:A4V02_00980"/>
<feature type="transmembrane region" description="Helical" evidence="6">
    <location>
        <begin position="396"/>
        <end position="415"/>
    </location>
</feature>
<dbReference type="Gene3D" id="1.20.1530.10">
    <property type="entry name" value="Na+/H+ antiporter like domain"/>
    <property type="match status" value="1"/>
</dbReference>
<feature type="transmembrane region" description="Helical" evidence="6">
    <location>
        <begin position="176"/>
        <end position="197"/>
    </location>
</feature>
<keyword evidence="6" id="KW-0915">Sodium</keyword>
<keyword evidence="6" id="KW-0739">Sodium transport</keyword>
<feature type="transmembrane region" description="Helical" evidence="6">
    <location>
        <begin position="327"/>
        <end position="346"/>
    </location>
</feature>
<dbReference type="STRING" id="1796646.A4V02_00980"/>
<dbReference type="InterPro" id="IPR004670">
    <property type="entry name" value="NhaA"/>
</dbReference>
<comment type="catalytic activity">
    <reaction evidence="6">
        <text>Na(+)(in) + 2 H(+)(out) = Na(+)(out) + 2 H(+)(in)</text>
        <dbReference type="Rhea" id="RHEA:29251"/>
        <dbReference type="ChEBI" id="CHEBI:15378"/>
        <dbReference type="ChEBI" id="CHEBI:29101"/>
    </reaction>
</comment>
<dbReference type="PANTHER" id="PTHR30341:SF0">
    <property type="entry name" value="NA(+)_H(+) ANTIPORTER NHAA"/>
    <property type="match status" value="1"/>
</dbReference>
<keyword evidence="6" id="KW-0813">Transport</keyword>
<keyword evidence="6" id="KW-0406">Ion transport</keyword>